<reference evidence="2 3" key="1">
    <citation type="submission" date="2014-04" db="EMBL/GenBank/DDBJ databases">
        <authorList>
            <consortium name="DOE Joint Genome Institute"/>
            <person name="Kuo A."/>
            <person name="Tarkka M."/>
            <person name="Buscot F."/>
            <person name="Kohler A."/>
            <person name="Nagy L.G."/>
            <person name="Floudas D."/>
            <person name="Copeland A."/>
            <person name="Barry K.W."/>
            <person name="Cichocki N."/>
            <person name="Veneault-Fourrey C."/>
            <person name="LaButti K."/>
            <person name="Lindquist E.A."/>
            <person name="Lipzen A."/>
            <person name="Lundell T."/>
            <person name="Morin E."/>
            <person name="Murat C."/>
            <person name="Sun H."/>
            <person name="Tunlid A."/>
            <person name="Henrissat B."/>
            <person name="Grigoriev I.V."/>
            <person name="Hibbett D.S."/>
            <person name="Martin F."/>
            <person name="Nordberg H.P."/>
            <person name="Cantor M.N."/>
            <person name="Hua S.X."/>
        </authorList>
    </citation>
    <scope>NUCLEOTIDE SEQUENCE [LARGE SCALE GENOMIC DNA]</scope>
    <source>
        <strain evidence="2 3">F 1598</strain>
    </source>
</reference>
<evidence type="ECO:0000313" key="3">
    <source>
        <dbReference type="Proteomes" id="UP000054166"/>
    </source>
</evidence>
<evidence type="ECO:0000256" key="1">
    <source>
        <dbReference type="SAM" id="MobiDB-lite"/>
    </source>
</evidence>
<dbReference type="InParanoid" id="A0A0C3B2B3"/>
<protein>
    <submittedName>
        <fullName evidence="2">Uncharacterized protein</fullName>
    </submittedName>
</protein>
<feature type="region of interest" description="Disordered" evidence="1">
    <location>
        <begin position="19"/>
        <end position="73"/>
    </location>
</feature>
<dbReference type="EMBL" id="KN833333">
    <property type="protein sequence ID" value="KIM71387.1"/>
    <property type="molecule type" value="Genomic_DNA"/>
</dbReference>
<sequence>MIVDSKTSDQFLLADAPPSYDALESLSGSNTSYRRDEKSPSPLTPSPSQPSFQSPSSGSTSTPLKVKRSSTKGKGPATWFNFGASRTTKEVQATVLGLVRDLVKQQYSTPGASGILDSCSEACDAYDISFSSILQEKSIENHTPIHWAIVKRPSEPPNPDDHDLVTALLSRSAPLKPSTIADIRLACLLTSDQALFQRLRLSPVFSPVSGTDEMLLGASILPDTIEVEEVEGDAGAFVANFEILAFQKRMRVSNRIRQEFIARGRMWCLSFSITPSSQWVVRLSILEHSPPTWIDSRLIIEEPSPRPAPVTPMPSSLIDAPIPEQPSSNKKRSKPKPAISLRLKSGNFQLTPLGSHSQNRGEIEVALEDSMMGLSLQYDGSSYLDAEGTLRARLEARLAKPEAECIIC</sequence>
<organism evidence="2 3">
    <name type="scientific">Piloderma croceum (strain F 1598)</name>
    <dbReference type="NCBI Taxonomy" id="765440"/>
    <lineage>
        <taxon>Eukaryota</taxon>
        <taxon>Fungi</taxon>
        <taxon>Dikarya</taxon>
        <taxon>Basidiomycota</taxon>
        <taxon>Agaricomycotina</taxon>
        <taxon>Agaricomycetes</taxon>
        <taxon>Agaricomycetidae</taxon>
        <taxon>Atheliales</taxon>
        <taxon>Atheliaceae</taxon>
        <taxon>Piloderma</taxon>
    </lineage>
</organism>
<proteinExistence type="predicted"/>
<feature type="region of interest" description="Disordered" evidence="1">
    <location>
        <begin position="304"/>
        <end position="337"/>
    </location>
</feature>
<gene>
    <name evidence="2" type="ORF">PILCRDRAFT_830372</name>
</gene>
<dbReference type="Proteomes" id="UP000054166">
    <property type="component" value="Unassembled WGS sequence"/>
</dbReference>
<feature type="compositionally biased region" description="Low complexity" evidence="1">
    <location>
        <begin position="49"/>
        <end position="64"/>
    </location>
</feature>
<name>A0A0C3B2B3_PILCF</name>
<evidence type="ECO:0000313" key="2">
    <source>
        <dbReference type="EMBL" id="KIM71387.1"/>
    </source>
</evidence>
<keyword evidence="3" id="KW-1185">Reference proteome</keyword>
<dbReference type="HOGENOM" id="CLU_026023_0_0_1"/>
<accession>A0A0C3B2B3</accession>
<reference evidence="3" key="2">
    <citation type="submission" date="2015-01" db="EMBL/GenBank/DDBJ databases">
        <title>Evolutionary Origins and Diversification of the Mycorrhizal Mutualists.</title>
        <authorList>
            <consortium name="DOE Joint Genome Institute"/>
            <consortium name="Mycorrhizal Genomics Consortium"/>
            <person name="Kohler A."/>
            <person name="Kuo A."/>
            <person name="Nagy L.G."/>
            <person name="Floudas D."/>
            <person name="Copeland A."/>
            <person name="Barry K.W."/>
            <person name="Cichocki N."/>
            <person name="Veneault-Fourrey C."/>
            <person name="LaButti K."/>
            <person name="Lindquist E.A."/>
            <person name="Lipzen A."/>
            <person name="Lundell T."/>
            <person name="Morin E."/>
            <person name="Murat C."/>
            <person name="Riley R."/>
            <person name="Ohm R."/>
            <person name="Sun H."/>
            <person name="Tunlid A."/>
            <person name="Henrissat B."/>
            <person name="Grigoriev I.V."/>
            <person name="Hibbett D.S."/>
            <person name="Martin F."/>
        </authorList>
    </citation>
    <scope>NUCLEOTIDE SEQUENCE [LARGE SCALE GENOMIC DNA]</scope>
    <source>
        <strain evidence="3">F 1598</strain>
    </source>
</reference>
<feature type="non-terminal residue" evidence="2">
    <location>
        <position position="408"/>
    </location>
</feature>
<dbReference type="AlphaFoldDB" id="A0A0C3B2B3"/>
<dbReference type="OrthoDB" id="2959034at2759"/>